<organism evidence="1 2">
    <name type="scientific">Glarea lozoyensis (strain ATCC 74030 / MF5533)</name>
    <dbReference type="NCBI Taxonomy" id="1104152"/>
    <lineage>
        <taxon>Eukaryota</taxon>
        <taxon>Fungi</taxon>
        <taxon>Dikarya</taxon>
        <taxon>Ascomycota</taxon>
        <taxon>Pezizomycotina</taxon>
        <taxon>Leotiomycetes</taxon>
        <taxon>Helotiales</taxon>
        <taxon>Helotiaceae</taxon>
        <taxon>Glarea</taxon>
    </lineage>
</organism>
<keyword evidence="2" id="KW-1185">Reference proteome</keyword>
<dbReference type="AlphaFoldDB" id="H0EUR2"/>
<reference evidence="1 2" key="1">
    <citation type="journal article" date="2012" name="Eukaryot. Cell">
        <title>Genome sequence of the fungus Glarea lozoyensis: the first genome sequence of a species from the Helotiaceae family.</title>
        <authorList>
            <person name="Youssar L."/>
            <person name="Gruening B.A."/>
            <person name="Erxleben A."/>
            <person name="Guenther S."/>
            <person name="Huettel W."/>
        </authorList>
    </citation>
    <scope>NUCLEOTIDE SEQUENCE [LARGE SCALE GENOMIC DNA]</scope>
    <source>
        <strain evidence="2">ATCC 74030 / MF5533</strain>
    </source>
</reference>
<comment type="caution">
    <text evidence="1">The sequence shown here is derived from an EMBL/GenBank/DDBJ whole genome shotgun (WGS) entry which is preliminary data.</text>
</comment>
<name>H0EUR2_GLAL7</name>
<dbReference type="EMBL" id="AGUE01000181">
    <property type="protein sequence ID" value="EHK97717.1"/>
    <property type="molecule type" value="Genomic_DNA"/>
</dbReference>
<accession>H0EUR2</accession>
<sequence length="48" mass="5780">MDFTISETLVMRIAGSKFGFGLVPMLRWHYEHLVKHVRPFERYKRNGK</sequence>
<evidence type="ECO:0000313" key="2">
    <source>
        <dbReference type="Proteomes" id="UP000005446"/>
    </source>
</evidence>
<evidence type="ECO:0000313" key="1">
    <source>
        <dbReference type="EMBL" id="EHK97717.1"/>
    </source>
</evidence>
<dbReference type="HOGENOM" id="CLU_3160089_0_0_1"/>
<dbReference type="InParanoid" id="H0EUR2"/>
<dbReference type="Proteomes" id="UP000005446">
    <property type="component" value="Unassembled WGS sequence"/>
</dbReference>
<gene>
    <name evidence="1" type="ORF">M7I_6501</name>
</gene>
<proteinExistence type="predicted"/>
<protein>
    <submittedName>
        <fullName evidence="1">Uncharacterized protein</fullName>
    </submittedName>
</protein>